<feature type="transmembrane region" description="Helical" evidence="5">
    <location>
        <begin position="199"/>
        <end position="218"/>
    </location>
</feature>
<proteinExistence type="predicted"/>
<dbReference type="GO" id="GO:0022857">
    <property type="term" value="F:transmembrane transporter activity"/>
    <property type="evidence" value="ECO:0007669"/>
    <property type="project" value="InterPro"/>
</dbReference>
<protein>
    <recommendedName>
        <fullName evidence="6">Major facilitator superfamily (MFS) profile domain-containing protein</fullName>
    </recommendedName>
</protein>
<evidence type="ECO:0000313" key="7">
    <source>
        <dbReference type="EMBL" id="CAH2096619.1"/>
    </source>
</evidence>
<evidence type="ECO:0000259" key="6">
    <source>
        <dbReference type="PROSITE" id="PS50850"/>
    </source>
</evidence>
<feature type="transmembrane region" description="Helical" evidence="5">
    <location>
        <begin position="32"/>
        <end position="56"/>
    </location>
</feature>
<comment type="subcellular location">
    <subcellularLocation>
        <location evidence="1">Membrane</location>
        <topology evidence="1">Multi-pass membrane protein</topology>
    </subcellularLocation>
</comment>
<keyword evidence="8" id="KW-1185">Reference proteome</keyword>
<dbReference type="PROSITE" id="PS50850">
    <property type="entry name" value="MFS"/>
    <property type="match status" value="1"/>
</dbReference>
<dbReference type="Proteomes" id="UP001153954">
    <property type="component" value="Unassembled WGS sequence"/>
</dbReference>
<keyword evidence="3 5" id="KW-1133">Transmembrane helix</keyword>
<evidence type="ECO:0000256" key="3">
    <source>
        <dbReference type="ARBA" id="ARBA00022989"/>
    </source>
</evidence>
<dbReference type="Gene3D" id="1.20.1250.20">
    <property type="entry name" value="MFS general substrate transporter like domains"/>
    <property type="match status" value="2"/>
</dbReference>
<feature type="transmembrane region" description="Helical" evidence="5">
    <location>
        <begin position="340"/>
        <end position="360"/>
    </location>
</feature>
<gene>
    <name evidence="7" type="ORF">EEDITHA_LOCUS11935</name>
</gene>
<dbReference type="InterPro" id="IPR036259">
    <property type="entry name" value="MFS_trans_sf"/>
</dbReference>
<dbReference type="InterPro" id="IPR020846">
    <property type="entry name" value="MFS_dom"/>
</dbReference>
<dbReference type="EMBL" id="CAKOGL010000016">
    <property type="protein sequence ID" value="CAH2096619.1"/>
    <property type="molecule type" value="Genomic_DNA"/>
</dbReference>
<feature type="transmembrane region" description="Helical" evidence="5">
    <location>
        <begin position="436"/>
        <end position="454"/>
    </location>
</feature>
<dbReference type="GO" id="GO:0006820">
    <property type="term" value="P:monoatomic anion transport"/>
    <property type="evidence" value="ECO:0007669"/>
    <property type="project" value="TreeGrafter"/>
</dbReference>
<dbReference type="InterPro" id="IPR050382">
    <property type="entry name" value="MFS_Na/Anion_cotransporter"/>
</dbReference>
<keyword evidence="2 5" id="KW-0812">Transmembrane</keyword>
<evidence type="ECO:0000256" key="1">
    <source>
        <dbReference type="ARBA" id="ARBA00004141"/>
    </source>
</evidence>
<dbReference type="AlphaFoldDB" id="A0AAU9U9X1"/>
<name>A0AAU9U9X1_EUPED</name>
<feature type="transmembrane region" description="Helical" evidence="5">
    <location>
        <begin position="398"/>
        <end position="424"/>
    </location>
</feature>
<feature type="transmembrane region" description="Helical" evidence="5">
    <location>
        <begin position="262"/>
        <end position="281"/>
    </location>
</feature>
<dbReference type="SUPFAM" id="SSF103473">
    <property type="entry name" value="MFS general substrate transporter"/>
    <property type="match status" value="1"/>
</dbReference>
<dbReference type="InterPro" id="IPR011701">
    <property type="entry name" value="MFS"/>
</dbReference>
<evidence type="ECO:0000256" key="5">
    <source>
        <dbReference type="SAM" id="Phobius"/>
    </source>
</evidence>
<organism evidence="7 8">
    <name type="scientific">Euphydryas editha</name>
    <name type="common">Edith's checkerspot</name>
    <dbReference type="NCBI Taxonomy" id="104508"/>
    <lineage>
        <taxon>Eukaryota</taxon>
        <taxon>Metazoa</taxon>
        <taxon>Ecdysozoa</taxon>
        <taxon>Arthropoda</taxon>
        <taxon>Hexapoda</taxon>
        <taxon>Insecta</taxon>
        <taxon>Pterygota</taxon>
        <taxon>Neoptera</taxon>
        <taxon>Endopterygota</taxon>
        <taxon>Lepidoptera</taxon>
        <taxon>Glossata</taxon>
        <taxon>Ditrysia</taxon>
        <taxon>Papilionoidea</taxon>
        <taxon>Nymphalidae</taxon>
        <taxon>Nymphalinae</taxon>
        <taxon>Euphydryas</taxon>
    </lineage>
</organism>
<feature type="transmembrane region" description="Helical" evidence="5">
    <location>
        <begin position="76"/>
        <end position="94"/>
    </location>
</feature>
<keyword evidence="4 5" id="KW-0472">Membrane</keyword>
<evidence type="ECO:0000313" key="8">
    <source>
        <dbReference type="Proteomes" id="UP001153954"/>
    </source>
</evidence>
<dbReference type="GO" id="GO:0016020">
    <property type="term" value="C:membrane"/>
    <property type="evidence" value="ECO:0007669"/>
    <property type="project" value="UniProtKB-SubCell"/>
</dbReference>
<feature type="transmembrane region" description="Helical" evidence="5">
    <location>
        <begin position="301"/>
        <end position="319"/>
    </location>
</feature>
<reference evidence="7" key="1">
    <citation type="submission" date="2022-03" db="EMBL/GenBank/DDBJ databases">
        <authorList>
            <person name="Tunstrom K."/>
        </authorList>
    </citation>
    <scope>NUCLEOTIDE SEQUENCE</scope>
</reference>
<dbReference type="Pfam" id="PF07690">
    <property type="entry name" value="MFS_1"/>
    <property type="match status" value="1"/>
</dbReference>
<comment type="caution">
    <text evidence="7">The sequence shown here is derived from an EMBL/GenBank/DDBJ whole genome shotgun (WGS) entry which is preliminary data.</text>
</comment>
<feature type="transmembrane region" description="Helical" evidence="5">
    <location>
        <begin position="171"/>
        <end position="193"/>
    </location>
</feature>
<feature type="transmembrane region" description="Helical" evidence="5">
    <location>
        <begin position="106"/>
        <end position="125"/>
    </location>
</feature>
<evidence type="ECO:0000256" key="2">
    <source>
        <dbReference type="ARBA" id="ARBA00022692"/>
    </source>
</evidence>
<dbReference type="PANTHER" id="PTHR11662:SF280">
    <property type="entry name" value="FI21844P1-RELATED"/>
    <property type="match status" value="1"/>
</dbReference>
<feature type="domain" description="Major facilitator superfamily (MFS) profile" evidence="6">
    <location>
        <begin position="27"/>
        <end position="459"/>
    </location>
</feature>
<sequence length="483" mass="53914">MDVEFIRHKYEDSYDGVITRAKFKIGVRHLQMIYMILCSLTMGMMRGSNGIAIIAISDDTRINNTIVQIHNWDRRIEGTILSSFFFGYALILLPAEMYLKQFGDKLILTAVLLINGALSAAMPTVVNKGGWIAVCNAEFLMGMTQACLTPINQRLISNWLPPSERRLFGNLVQGAILLGTIIALPTSGLLSQAQLGWELIFYSQAMIMLSMAAMWALLTASTPDRHQAIGDAEKDFIKQALACYRKKKLQKPWRRIFQSKQFWAIVFAHSASNATFIFFLVNVPAFLYSFNSSLKISCWQTAFPLASVLAVYILTAPTIDIIYKIGYIDYLFDTKYFRKVINGLGTSGIFIGLTILPGLVSHWSHWGTIILVGTLGSLGLQFSGFLKNISDMTQNHAGTLVMISCIVSSVVGALVPLICGLIIGNDSKDVERWRRVFLMLASFNVACNIIYTMFASNERQDWDDVGKQKFGYSNGTVIIILSY</sequence>
<dbReference type="PANTHER" id="PTHR11662">
    <property type="entry name" value="SOLUTE CARRIER FAMILY 17"/>
    <property type="match status" value="1"/>
</dbReference>
<evidence type="ECO:0000256" key="4">
    <source>
        <dbReference type="ARBA" id="ARBA00023136"/>
    </source>
</evidence>
<accession>A0AAU9U9X1</accession>